<dbReference type="InterPro" id="IPR012340">
    <property type="entry name" value="NA-bd_OB-fold"/>
</dbReference>
<accession>A0A0A9Z7L7</accession>
<evidence type="ECO:0000313" key="5">
    <source>
        <dbReference type="EMBL" id="JAG37785.1"/>
    </source>
</evidence>
<reference evidence="5" key="1">
    <citation type="journal article" date="2014" name="PLoS ONE">
        <title>Transcriptome-Based Identification of ABC Transporters in the Western Tarnished Plant Bug Lygus hesperus.</title>
        <authorList>
            <person name="Hull J.J."/>
            <person name="Chaney K."/>
            <person name="Geib S.M."/>
            <person name="Fabrick J.A."/>
            <person name="Brent C.S."/>
            <person name="Walsh D."/>
            <person name="Lavine L.C."/>
        </authorList>
    </citation>
    <scope>NUCLEOTIDE SEQUENCE</scope>
</reference>
<comment type="similarity">
    <text evidence="1">Belongs to the universal ribosomal protein uS12 family.</text>
</comment>
<dbReference type="AlphaFoldDB" id="A0A0A9Z7L7"/>
<dbReference type="Gene3D" id="2.40.50.140">
    <property type="entry name" value="Nucleic acid-binding proteins"/>
    <property type="match status" value="1"/>
</dbReference>
<dbReference type="EMBL" id="GBHO01005819">
    <property type="protein sequence ID" value="JAG37785.1"/>
    <property type="molecule type" value="Transcribed_RNA"/>
</dbReference>
<dbReference type="InterPro" id="IPR006032">
    <property type="entry name" value="Ribosomal_uS12"/>
</dbReference>
<keyword evidence="3" id="KW-0687">Ribonucleoprotein</keyword>
<evidence type="ECO:0000256" key="1">
    <source>
        <dbReference type="ARBA" id="ARBA00005657"/>
    </source>
</evidence>
<dbReference type="Pfam" id="PF00164">
    <property type="entry name" value="Ribosom_S12_S23"/>
    <property type="match status" value="1"/>
</dbReference>
<name>A0A0A9Z7L7_LYGHE</name>
<evidence type="ECO:0000256" key="2">
    <source>
        <dbReference type="ARBA" id="ARBA00022980"/>
    </source>
</evidence>
<feature type="non-terminal residue" evidence="5">
    <location>
        <position position="125"/>
    </location>
</feature>
<dbReference type="InterPro" id="IPR005679">
    <property type="entry name" value="Ribosomal_uS12_bac"/>
</dbReference>
<dbReference type="GO" id="GO:0015935">
    <property type="term" value="C:small ribosomal subunit"/>
    <property type="evidence" value="ECO:0007669"/>
    <property type="project" value="InterPro"/>
</dbReference>
<proteinExistence type="inferred from homology"/>
<gene>
    <name evidence="5" type="primary">rpsL_0</name>
    <name evidence="5" type="ORF">CM83_104123</name>
</gene>
<keyword evidence="2 5" id="KW-0689">Ribosomal protein</keyword>
<dbReference type="SUPFAM" id="SSF50249">
    <property type="entry name" value="Nucleic acid-binding proteins"/>
    <property type="match status" value="1"/>
</dbReference>
<dbReference type="PRINTS" id="PR01034">
    <property type="entry name" value="RIBOSOMALS12"/>
</dbReference>
<feature type="non-terminal residue" evidence="5">
    <location>
        <position position="1"/>
    </location>
</feature>
<dbReference type="GO" id="GO:0003735">
    <property type="term" value="F:structural constituent of ribosome"/>
    <property type="evidence" value="ECO:0007669"/>
    <property type="project" value="InterPro"/>
</dbReference>
<dbReference type="GO" id="GO:0006412">
    <property type="term" value="P:translation"/>
    <property type="evidence" value="ECO:0007669"/>
    <property type="project" value="InterPro"/>
</dbReference>
<evidence type="ECO:0000256" key="3">
    <source>
        <dbReference type="ARBA" id="ARBA00023274"/>
    </source>
</evidence>
<organism evidence="5">
    <name type="scientific">Lygus hesperus</name>
    <name type="common">Western plant bug</name>
    <dbReference type="NCBI Taxonomy" id="30085"/>
    <lineage>
        <taxon>Eukaryota</taxon>
        <taxon>Metazoa</taxon>
        <taxon>Ecdysozoa</taxon>
        <taxon>Arthropoda</taxon>
        <taxon>Hexapoda</taxon>
        <taxon>Insecta</taxon>
        <taxon>Pterygota</taxon>
        <taxon>Neoptera</taxon>
        <taxon>Paraneoptera</taxon>
        <taxon>Hemiptera</taxon>
        <taxon>Heteroptera</taxon>
        <taxon>Panheteroptera</taxon>
        <taxon>Cimicomorpha</taxon>
        <taxon>Miridae</taxon>
        <taxon>Mirini</taxon>
        <taxon>Lygus</taxon>
    </lineage>
</organism>
<evidence type="ECO:0000256" key="4">
    <source>
        <dbReference type="ARBA" id="ARBA00035248"/>
    </source>
</evidence>
<reference evidence="5" key="2">
    <citation type="submission" date="2014-07" db="EMBL/GenBank/DDBJ databases">
        <authorList>
            <person name="Hull J."/>
        </authorList>
    </citation>
    <scope>NUCLEOTIDE SEQUENCE</scope>
</reference>
<sequence>LGLSHIVIMKLPSSISVQPLGLKNRALKLIGPDLQQLHSFRQRICRLRDPNIHITMTTLRQAAFSYKRKNYIKRPKAVLLERNPQRTAYCNRILTISPKKPYSANRRIAKVQLIPKHLQHRQVTV</sequence>
<protein>
    <recommendedName>
        <fullName evidence="4">Small ribosomal subunit protein uS12m</fullName>
    </recommendedName>
</protein>